<dbReference type="HOGENOM" id="CLU_053347_1_0_10"/>
<dbReference type="InterPro" id="IPR041685">
    <property type="entry name" value="AAA_GajA/Old/RecF-like"/>
</dbReference>
<gene>
    <name evidence="2" type="ORF">HMPREF9455_02894</name>
</gene>
<evidence type="ECO:0000313" key="3">
    <source>
        <dbReference type="Proteomes" id="UP000004913"/>
    </source>
</evidence>
<reference evidence="2 3" key="1">
    <citation type="submission" date="2011-04" db="EMBL/GenBank/DDBJ databases">
        <title>The Genome Sequence of Dysgonomonas gadei ATCC BAA-286.</title>
        <authorList>
            <consortium name="The Broad Institute Genome Sequencing Platform"/>
            <person name="Earl A."/>
            <person name="Ward D."/>
            <person name="Feldgarden M."/>
            <person name="Gevers D."/>
            <person name="Pudlo N."/>
            <person name="Martens E."/>
            <person name="Allen-Vercoe E."/>
            <person name="Young S.K."/>
            <person name="Zeng Q."/>
            <person name="Gargeya S."/>
            <person name="Fitzgerald M."/>
            <person name="Haas B."/>
            <person name="Abouelleil A."/>
            <person name="Alvarado L."/>
            <person name="Arachchi H.M."/>
            <person name="Berlin A."/>
            <person name="Brown A."/>
            <person name="Chapman S.B."/>
            <person name="Chen Z."/>
            <person name="Dunbar C."/>
            <person name="Freedman E."/>
            <person name="Gearin G."/>
            <person name="Gellesch M."/>
            <person name="Goldberg J."/>
            <person name="Griggs A."/>
            <person name="Gujja S."/>
            <person name="Heiman D."/>
            <person name="Howarth C."/>
            <person name="Larson L."/>
            <person name="Lui A."/>
            <person name="MacDonald P.J.P."/>
            <person name="Mehta T."/>
            <person name="Montmayeur A."/>
            <person name="Murphy C."/>
            <person name="Neiman D."/>
            <person name="Pearson M."/>
            <person name="Priest M."/>
            <person name="Roberts A."/>
            <person name="Saif S."/>
            <person name="Shea T."/>
            <person name="Shenoy N."/>
            <person name="Sisk P."/>
            <person name="Stolte C."/>
            <person name="Sykes S."/>
            <person name="Yandava C."/>
            <person name="Wortman J."/>
            <person name="Nusbaum C."/>
            <person name="Birren B."/>
        </authorList>
    </citation>
    <scope>NUCLEOTIDE SEQUENCE [LARGE SCALE GENOMIC DNA]</scope>
    <source>
        <strain evidence="2 3">ATCC BAA-286</strain>
    </source>
</reference>
<dbReference type="EMBL" id="ADLV01000035">
    <property type="protein sequence ID" value="EGK00620.1"/>
    <property type="molecule type" value="Genomic_DNA"/>
</dbReference>
<proteinExistence type="predicted"/>
<evidence type="ECO:0000313" key="2">
    <source>
        <dbReference type="EMBL" id="EGK00620.1"/>
    </source>
</evidence>
<dbReference type="PANTHER" id="PTHR43581:SF2">
    <property type="entry name" value="EXCINUCLEASE ATPASE SUBUNIT"/>
    <property type="match status" value="1"/>
</dbReference>
<dbReference type="SUPFAM" id="SSF52540">
    <property type="entry name" value="P-loop containing nucleoside triphosphate hydrolases"/>
    <property type="match status" value="1"/>
</dbReference>
<keyword evidence="3" id="KW-1185">Reference proteome</keyword>
<dbReference type="STRING" id="742766.HMPREF9455_02894"/>
<organism evidence="2 3">
    <name type="scientific">Dysgonomonas gadei ATCC BAA-286</name>
    <dbReference type="NCBI Taxonomy" id="742766"/>
    <lineage>
        <taxon>Bacteria</taxon>
        <taxon>Pseudomonadati</taxon>
        <taxon>Bacteroidota</taxon>
        <taxon>Bacteroidia</taxon>
        <taxon>Bacteroidales</taxon>
        <taxon>Dysgonomonadaceae</taxon>
        <taxon>Dysgonomonas</taxon>
    </lineage>
</organism>
<dbReference type="Gene3D" id="3.40.50.300">
    <property type="entry name" value="P-loop containing nucleotide triphosphate hydrolases"/>
    <property type="match status" value="1"/>
</dbReference>
<evidence type="ECO:0000259" key="1">
    <source>
        <dbReference type="Pfam" id="PF13175"/>
    </source>
</evidence>
<dbReference type="InterPro" id="IPR051396">
    <property type="entry name" value="Bact_Antivir_Def_Nuclease"/>
</dbReference>
<dbReference type="RefSeq" id="WP_006800424.1">
    <property type="nucleotide sequence ID" value="NZ_GL891986.1"/>
</dbReference>
<comment type="caution">
    <text evidence="2">The sequence shown here is derived from an EMBL/GenBank/DDBJ whole genome shotgun (WGS) entry which is preliminary data.</text>
</comment>
<dbReference type="AlphaFoldDB" id="F5J0M7"/>
<dbReference type="OrthoDB" id="1098190at2"/>
<sequence length="414" mass="48281">MVKEKLIIKNFAGFEHIEFDFKPINIFIGPQAAGKSVVVKLAYYFKSYLNDLYKFDRIHMPSELIDRYNDLFYSYFPVESWSNKNFTIKYILDKSFIIISSSRKAKDWYIEVKFSKDIREIIESLTEILENNLDPQMINFSTARNLRELKEKVKYKSVLQSKQYFIPAGRSFFSNIQSNIFALLQSNNTIDPFIIEFGANYEQAKVVFNKSSDIFRTHNKLSKLCSEILKGIYIRDNQIDYLVQKDKRKISLLNASSGQQETFPLLMFIQTLFFPSNKEPKDPVLYIEEPETHLYPVAQKQIVQVLSRLFNILINKQLFITTHSPYILAAFNNLLEAGNIIKEKPELAEKVYKIIPKEEVLDIENFIAYSIKDGKKEVLINEETNLVSQNMLDDASNEIAEEFGKLVDLEFGEE</sequence>
<dbReference type="Pfam" id="PF13175">
    <property type="entry name" value="AAA_15"/>
    <property type="match status" value="2"/>
</dbReference>
<dbReference type="eggNOG" id="COG1106">
    <property type="taxonomic scope" value="Bacteria"/>
</dbReference>
<protein>
    <recommendedName>
        <fullName evidence="1">Endonuclease GajA/Old nuclease/RecF-like AAA domain-containing protein</fullName>
    </recommendedName>
</protein>
<dbReference type="PANTHER" id="PTHR43581">
    <property type="entry name" value="ATP/GTP PHOSPHATASE"/>
    <property type="match status" value="1"/>
</dbReference>
<feature type="domain" description="Endonuclease GajA/Old nuclease/RecF-like AAA" evidence="1">
    <location>
        <begin position="4"/>
        <end position="188"/>
    </location>
</feature>
<dbReference type="Proteomes" id="UP000004913">
    <property type="component" value="Unassembled WGS sequence"/>
</dbReference>
<name>F5J0M7_9BACT</name>
<dbReference type="InterPro" id="IPR027417">
    <property type="entry name" value="P-loop_NTPase"/>
</dbReference>
<feature type="domain" description="Endonuclease GajA/Old nuclease/RecF-like AAA" evidence="1">
    <location>
        <begin position="199"/>
        <end position="327"/>
    </location>
</feature>
<accession>F5J0M7</accession>